<dbReference type="SUPFAM" id="SSF52283">
    <property type="entry name" value="Formate/glycerate dehydrogenase catalytic domain-like"/>
    <property type="match status" value="1"/>
</dbReference>
<evidence type="ECO:0000259" key="5">
    <source>
        <dbReference type="Pfam" id="PF02826"/>
    </source>
</evidence>
<evidence type="ECO:0000313" key="6">
    <source>
        <dbReference type="EMBL" id="SMO72143.1"/>
    </source>
</evidence>
<dbReference type="Gene3D" id="3.40.50.720">
    <property type="entry name" value="NAD(P)-binding Rossmann-like Domain"/>
    <property type="match status" value="2"/>
</dbReference>
<dbReference type="PANTHER" id="PTHR43333:SF1">
    <property type="entry name" value="D-ISOMER SPECIFIC 2-HYDROXYACID DEHYDROGENASE NAD-BINDING DOMAIN-CONTAINING PROTEIN"/>
    <property type="match status" value="1"/>
</dbReference>
<evidence type="ECO:0000256" key="1">
    <source>
        <dbReference type="ARBA" id="ARBA00023002"/>
    </source>
</evidence>
<name>A0A521DK82_9EURY</name>
<dbReference type="Pfam" id="PF02826">
    <property type="entry name" value="2-Hacid_dh_C"/>
    <property type="match status" value="1"/>
</dbReference>
<comment type="similarity">
    <text evidence="3">Belongs to the D-isomer specific 2-hydroxyacid dehydrogenase family.</text>
</comment>
<dbReference type="AlphaFoldDB" id="A0A521DK82"/>
<dbReference type="NCBIfam" id="NF041369">
    <property type="entry name" value="Dhydh_Halo"/>
    <property type="match status" value="1"/>
</dbReference>
<dbReference type="InterPro" id="IPR054891">
    <property type="entry name" value="Dhydh_Halo"/>
</dbReference>
<sequence>MPFTLGVHESVDLIFPPTVLRDALEPNADSGDVESSDADSIDGSEVRVVGSGAELEACDALVTFAYEDAFLTSGLSWIHSIQAGVDRFPFDELESRGIRLTNSTGIHGDAVGETVLGYMIQFARRLHRYRDRGREREWAHPEWDEPFTLSGESLCVVGLGTLGRGIAARADACGMDVVGVRRTPTPVDHVREVYTPNEIESAVEDARFVAVATPLTEETRGLIGADVLAAMPESGYLLNVSRGGVVDETALLEELENDRLAGAALDVFETEPLPEESPLWELDDVIVTPHAAAATRDYYRRIADVVRENRRRAVAGEPFVNQVV</sequence>
<feature type="domain" description="D-isomer specific 2-hydroxyacid dehydrogenase catalytic" evidence="4">
    <location>
        <begin position="59"/>
        <end position="323"/>
    </location>
</feature>
<dbReference type="InterPro" id="IPR036291">
    <property type="entry name" value="NAD(P)-bd_dom_sf"/>
</dbReference>
<reference evidence="6 7" key="1">
    <citation type="submission" date="2017-05" db="EMBL/GenBank/DDBJ databases">
        <authorList>
            <person name="Varghese N."/>
            <person name="Submissions S."/>
        </authorList>
    </citation>
    <scope>NUCLEOTIDE SEQUENCE [LARGE SCALE GENOMIC DNA]</scope>
    <source>
        <strain evidence="6 7">DSM 19504</strain>
    </source>
</reference>
<organism evidence="6 7">
    <name type="scientific">Halorubrum cibi</name>
    <dbReference type="NCBI Taxonomy" id="413815"/>
    <lineage>
        <taxon>Archaea</taxon>
        <taxon>Methanobacteriati</taxon>
        <taxon>Methanobacteriota</taxon>
        <taxon>Stenosarchaea group</taxon>
        <taxon>Halobacteria</taxon>
        <taxon>Halobacteriales</taxon>
        <taxon>Haloferacaceae</taxon>
        <taxon>Halorubrum</taxon>
    </lineage>
</organism>
<evidence type="ECO:0000259" key="4">
    <source>
        <dbReference type="Pfam" id="PF00389"/>
    </source>
</evidence>
<feature type="domain" description="D-isomer specific 2-hydroxyacid dehydrogenase NAD-binding" evidence="5">
    <location>
        <begin position="116"/>
        <end position="292"/>
    </location>
</feature>
<dbReference type="OrthoDB" id="162251at2157"/>
<gene>
    <name evidence="6" type="ORF">SAMN06264867_10786</name>
</gene>
<dbReference type="Pfam" id="PF00389">
    <property type="entry name" value="2-Hacid_dh"/>
    <property type="match status" value="1"/>
</dbReference>
<dbReference type="InterPro" id="IPR029753">
    <property type="entry name" value="D-isomer_DH_CS"/>
</dbReference>
<keyword evidence="1 3" id="KW-0560">Oxidoreductase</keyword>
<dbReference type="PROSITE" id="PS00671">
    <property type="entry name" value="D_2_HYDROXYACID_DH_3"/>
    <property type="match status" value="1"/>
</dbReference>
<evidence type="ECO:0000313" key="7">
    <source>
        <dbReference type="Proteomes" id="UP000319712"/>
    </source>
</evidence>
<dbReference type="Proteomes" id="UP000319712">
    <property type="component" value="Unassembled WGS sequence"/>
</dbReference>
<dbReference type="InterPro" id="IPR006140">
    <property type="entry name" value="D-isomer_DH_NAD-bd"/>
</dbReference>
<dbReference type="PANTHER" id="PTHR43333">
    <property type="entry name" value="2-HACID_DH_C DOMAIN-CONTAINING PROTEIN"/>
    <property type="match status" value="1"/>
</dbReference>
<dbReference type="GO" id="GO:0016616">
    <property type="term" value="F:oxidoreductase activity, acting on the CH-OH group of donors, NAD or NADP as acceptor"/>
    <property type="evidence" value="ECO:0007669"/>
    <property type="project" value="InterPro"/>
</dbReference>
<dbReference type="SUPFAM" id="SSF51735">
    <property type="entry name" value="NAD(P)-binding Rossmann-fold domains"/>
    <property type="match status" value="1"/>
</dbReference>
<dbReference type="RefSeq" id="WP_142986900.1">
    <property type="nucleotide sequence ID" value="NZ_FXTD01000007.1"/>
</dbReference>
<protein>
    <submittedName>
        <fullName evidence="6">D-2-hydroxyacid dehydrogenase (NADP+)</fullName>
    </submittedName>
</protein>
<accession>A0A521DK82</accession>
<keyword evidence="7" id="KW-1185">Reference proteome</keyword>
<evidence type="ECO:0000256" key="2">
    <source>
        <dbReference type="ARBA" id="ARBA00023027"/>
    </source>
</evidence>
<proteinExistence type="inferred from homology"/>
<keyword evidence="2" id="KW-0520">NAD</keyword>
<dbReference type="InterPro" id="IPR006139">
    <property type="entry name" value="D-isomer_2_OHA_DH_cat_dom"/>
</dbReference>
<dbReference type="CDD" id="cd05300">
    <property type="entry name" value="2-Hacid_dh_1"/>
    <property type="match status" value="1"/>
</dbReference>
<evidence type="ECO:0000256" key="3">
    <source>
        <dbReference type="RuleBase" id="RU003719"/>
    </source>
</evidence>
<dbReference type="EMBL" id="FXTD01000007">
    <property type="protein sequence ID" value="SMO72143.1"/>
    <property type="molecule type" value="Genomic_DNA"/>
</dbReference>
<dbReference type="GO" id="GO:0051287">
    <property type="term" value="F:NAD binding"/>
    <property type="evidence" value="ECO:0007669"/>
    <property type="project" value="InterPro"/>
</dbReference>